<feature type="compositionally biased region" description="Low complexity" evidence="1">
    <location>
        <begin position="523"/>
        <end position="535"/>
    </location>
</feature>
<dbReference type="InterPro" id="IPR011704">
    <property type="entry name" value="ATPase_dyneun-rel_AAA"/>
</dbReference>
<protein>
    <submittedName>
        <fullName evidence="3">AAA family ATPase</fullName>
    </submittedName>
</protein>
<comment type="caution">
    <text evidence="3">The sequence shown here is derived from an EMBL/GenBank/DDBJ whole genome shotgun (WGS) entry which is preliminary data.</text>
</comment>
<dbReference type="GO" id="GO:0016887">
    <property type="term" value="F:ATP hydrolysis activity"/>
    <property type="evidence" value="ECO:0007669"/>
    <property type="project" value="InterPro"/>
</dbReference>
<organism evidence="3 4">
    <name type="scientific">Streptomyces sedi</name>
    <dbReference type="NCBI Taxonomy" id="555059"/>
    <lineage>
        <taxon>Bacteria</taxon>
        <taxon>Bacillati</taxon>
        <taxon>Actinomycetota</taxon>
        <taxon>Actinomycetes</taxon>
        <taxon>Kitasatosporales</taxon>
        <taxon>Streptomycetaceae</taxon>
        <taxon>Streptomyces</taxon>
    </lineage>
</organism>
<gene>
    <name evidence="3" type="ORF">FH715_05490</name>
</gene>
<accession>A0A5C4VDA8</accession>
<evidence type="ECO:0000313" key="4">
    <source>
        <dbReference type="Proteomes" id="UP000311713"/>
    </source>
</evidence>
<sequence>MVAGQGITTGESERPRHAWLIRGVDLAGVPLIRSVWRDKSVCTLSVDRLPALESETDPKGIREVIDTYCADLSASRRNEIAVSIHIFLSRMEGGDVIVTTDGDSVYLGEFAEGAATYVSTGDGTVLQRPVKWVNVDTPLTVDDLPRHLTGPLGNPSAGLLELSDSIADLEVLLDEDPSRTPSGSVADAELPDATQELAEKLTMPDPEWLQECVEVLRDRPQLILYGPSGTGKTYTALALARHLTGDRQANIRLVQFHPSYSYEDFFEGFRPRAFPSAKQEGEKGMAGSLSGRDRSSGGPVDTRPDIVFELVSGPLKALAEDAERSKGETFVLVIDEINRGHLAKVFGELYFLLEYRAEHVHLLYGSDEGRRFRLPPNLVIIGTMNTSDRSISFMDAAMRRRFSFMELHPARKPVRYLLRDWLEKRKLPLDAAILLDALNTRIERARLDDRDFRIGPSYFMRPAVHTHSRGLDRVWRYQILPLLTELHWGDDVDVEAEYGLDVLRQETSLAAGTGHGAVRADSPAGAPTAAPGATE</sequence>
<dbReference type="Proteomes" id="UP000311713">
    <property type="component" value="Unassembled WGS sequence"/>
</dbReference>
<feature type="domain" description="AAA+ ATPase" evidence="2">
    <location>
        <begin position="218"/>
        <end position="412"/>
    </location>
</feature>
<evidence type="ECO:0000313" key="3">
    <source>
        <dbReference type="EMBL" id="TNM32999.1"/>
    </source>
</evidence>
<feature type="region of interest" description="Disordered" evidence="1">
    <location>
        <begin position="280"/>
        <end position="301"/>
    </location>
</feature>
<dbReference type="Gene3D" id="3.40.50.300">
    <property type="entry name" value="P-loop containing nucleotide triphosphate hydrolases"/>
    <property type="match status" value="1"/>
</dbReference>
<feature type="region of interest" description="Disordered" evidence="1">
    <location>
        <begin position="514"/>
        <end position="535"/>
    </location>
</feature>
<dbReference type="CDD" id="cd00009">
    <property type="entry name" value="AAA"/>
    <property type="match status" value="1"/>
</dbReference>
<dbReference type="AlphaFoldDB" id="A0A5C4VDA8"/>
<dbReference type="SMART" id="SM00382">
    <property type="entry name" value="AAA"/>
    <property type="match status" value="1"/>
</dbReference>
<dbReference type="OrthoDB" id="9781481at2"/>
<name>A0A5C4VDA8_9ACTN</name>
<dbReference type="InterPro" id="IPR027417">
    <property type="entry name" value="P-loop_NTPase"/>
</dbReference>
<keyword evidence="4" id="KW-1185">Reference proteome</keyword>
<reference evidence="3 4" key="1">
    <citation type="submission" date="2019-06" db="EMBL/GenBank/DDBJ databases">
        <title>Draft genome of Streptomyces sedi sp. JCM16909.</title>
        <authorList>
            <person name="Klykleung N."/>
            <person name="Tanasupawat S."/>
            <person name="Kudo T."/>
            <person name="Yuki M."/>
            <person name="Ohkuma M."/>
        </authorList>
    </citation>
    <scope>NUCLEOTIDE SEQUENCE [LARGE SCALE GENOMIC DNA]</scope>
    <source>
        <strain evidence="3 4">JCM 16909</strain>
    </source>
</reference>
<dbReference type="InterPro" id="IPR052934">
    <property type="entry name" value="Methyl-DNA_Rec/Restrict_Enz"/>
</dbReference>
<dbReference type="InterPro" id="IPR003593">
    <property type="entry name" value="AAA+_ATPase"/>
</dbReference>
<dbReference type="EMBL" id="VDGT01000003">
    <property type="protein sequence ID" value="TNM32999.1"/>
    <property type="molecule type" value="Genomic_DNA"/>
</dbReference>
<dbReference type="SUPFAM" id="SSF52540">
    <property type="entry name" value="P-loop containing nucleoside triphosphate hydrolases"/>
    <property type="match status" value="1"/>
</dbReference>
<proteinExistence type="predicted"/>
<dbReference type="Pfam" id="PF07728">
    <property type="entry name" value="AAA_5"/>
    <property type="match status" value="1"/>
</dbReference>
<evidence type="ECO:0000256" key="1">
    <source>
        <dbReference type="SAM" id="MobiDB-lite"/>
    </source>
</evidence>
<dbReference type="PANTHER" id="PTHR37291">
    <property type="entry name" value="5-METHYLCYTOSINE-SPECIFIC RESTRICTION ENZYME B"/>
    <property type="match status" value="1"/>
</dbReference>
<dbReference type="GO" id="GO:0005524">
    <property type="term" value="F:ATP binding"/>
    <property type="evidence" value="ECO:0007669"/>
    <property type="project" value="InterPro"/>
</dbReference>
<evidence type="ECO:0000259" key="2">
    <source>
        <dbReference type="SMART" id="SM00382"/>
    </source>
</evidence>
<dbReference type="PANTHER" id="PTHR37291:SF1">
    <property type="entry name" value="TYPE IV METHYL-DIRECTED RESTRICTION ENZYME ECOKMCRB SUBUNIT"/>
    <property type="match status" value="1"/>
</dbReference>